<dbReference type="SUPFAM" id="SSF48403">
    <property type="entry name" value="Ankyrin repeat"/>
    <property type="match status" value="1"/>
</dbReference>
<evidence type="ECO:0000256" key="6">
    <source>
        <dbReference type="ARBA" id="ARBA00023043"/>
    </source>
</evidence>
<dbReference type="PROSITE" id="PS50297">
    <property type="entry name" value="ANK_REP_REGION"/>
    <property type="match status" value="2"/>
</dbReference>
<evidence type="ECO:0000256" key="9">
    <source>
        <dbReference type="PROSITE-ProRule" id="PRU00023"/>
    </source>
</evidence>
<dbReference type="InterPro" id="IPR002110">
    <property type="entry name" value="Ankyrin_rpt"/>
</dbReference>
<evidence type="ECO:0000256" key="3">
    <source>
        <dbReference type="ARBA" id="ARBA00022737"/>
    </source>
</evidence>
<dbReference type="PROSITE" id="PS50088">
    <property type="entry name" value="ANK_REPEAT"/>
    <property type="match status" value="2"/>
</dbReference>
<dbReference type="SUPFAM" id="SSF144232">
    <property type="entry name" value="HIT/MYND zinc finger-like"/>
    <property type="match status" value="1"/>
</dbReference>
<evidence type="ECO:0000256" key="7">
    <source>
        <dbReference type="ARBA" id="ARBA00023069"/>
    </source>
</evidence>
<evidence type="ECO:0000259" key="11">
    <source>
        <dbReference type="PROSITE" id="PS50865"/>
    </source>
</evidence>
<dbReference type="PANTHER" id="PTHR24150:SF8">
    <property type="entry name" value="ANKYRIN REPEAT AND MYND DOMAIN-CONTAINING PROTEIN 2"/>
    <property type="match status" value="1"/>
</dbReference>
<evidence type="ECO:0000256" key="1">
    <source>
        <dbReference type="ARBA" id="ARBA00004138"/>
    </source>
</evidence>
<gene>
    <name evidence="12" type="ORF">ABEB36_011628</name>
</gene>
<keyword evidence="2" id="KW-0479">Metal-binding</keyword>
<evidence type="ECO:0000313" key="12">
    <source>
        <dbReference type="EMBL" id="KAL1490959.1"/>
    </source>
</evidence>
<keyword evidence="7" id="KW-0969">Cilium</keyword>
<dbReference type="PANTHER" id="PTHR24150">
    <property type="entry name" value="ANKYRIN REPEAT AND MYND DOMAIN-CONTAINING PROTEIN 2"/>
    <property type="match status" value="1"/>
</dbReference>
<dbReference type="Gene3D" id="1.25.40.20">
    <property type="entry name" value="Ankyrin repeat-containing domain"/>
    <property type="match status" value="1"/>
</dbReference>
<dbReference type="Proteomes" id="UP001566132">
    <property type="component" value="Unassembled WGS sequence"/>
</dbReference>
<keyword evidence="8" id="KW-0966">Cell projection</keyword>
<feature type="domain" description="MYND-type" evidence="11">
    <location>
        <begin position="318"/>
        <end position="355"/>
    </location>
</feature>
<dbReference type="AlphaFoldDB" id="A0ABD1E8G5"/>
<dbReference type="Pfam" id="PF01753">
    <property type="entry name" value="zf-MYND"/>
    <property type="match status" value="1"/>
</dbReference>
<dbReference type="SMART" id="SM00248">
    <property type="entry name" value="ANK"/>
    <property type="match status" value="3"/>
</dbReference>
<feature type="repeat" description="ANK" evidence="9">
    <location>
        <begin position="45"/>
        <end position="77"/>
    </location>
</feature>
<dbReference type="InterPro" id="IPR036770">
    <property type="entry name" value="Ankyrin_rpt-contain_sf"/>
</dbReference>
<evidence type="ECO:0000256" key="5">
    <source>
        <dbReference type="ARBA" id="ARBA00022833"/>
    </source>
</evidence>
<dbReference type="Pfam" id="PF12796">
    <property type="entry name" value="Ank_2"/>
    <property type="match status" value="1"/>
</dbReference>
<evidence type="ECO:0000256" key="8">
    <source>
        <dbReference type="ARBA" id="ARBA00023273"/>
    </source>
</evidence>
<comment type="subcellular location">
    <subcellularLocation>
        <location evidence="1">Cell projection</location>
        <location evidence="1">Cilium</location>
    </subcellularLocation>
</comment>
<keyword evidence="6 9" id="KW-0040">ANK repeat</keyword>
<evidence type="ECO:0000256" key="4">
    <source>
        <dbReference type="ARBA" id="ARBA00022771"/>
    </source>
</evidence>
<dbReference type="GO" id="GO:0005929">
    <property type="term" value="C:cilium"/>
    <property type="evidence" value="ECO:0007669"/>
    <property type="project" value="UniProtKB-SubCell"/>
</dbReference>
<evidence type="ECO:0000256" key="10">
    <source>
        <dbReference type="PROSITE-ProRule" id="PRU00134"/>
    </source>
</evidence>
<dbReference type="PROSITE" id="PS50865">
    <property type="entry name" value="ZF_MYND_2"/>
    <property type="match status" value="1"/>
</dbReference>
<protein>
    <recommendedName>
        <fullName evidence="11">MYND-type domain-containing protein</fullName>
    </recommendedName>
</protein>
<feature type="repeat" description="ANK" evidence="9">
    <location>
        <begin position="79"/>
        <end position="111"/>
    </location>
</feature>
<dbReference type="InterPro" id="IPR002893">
    <property type="entry name" value="Znf_MYND"/>
</dbReference>
<dbReference type="GO" id="GO:0008270">
    <property type="term" value="F:zinc ion binding"/>
    <property type="evidence" value="ECO:0007669"/>
    <property type="project" value="UniProtKB-KW"/>
</dbReference>
<keyword evidence="13" id="KW-1185">Reference proteome</keyword>
<reference evidence="12 13" key="1">
    <citation type="submission" date="2024-05" db="EMBL/GenBank/DDBJ databases">
        <title>Genetic variation in Jamaican populations of the coffee berry borer (Hypothenemus hampei).</title>
        <authorList>
            <person name="Errbii M."/>
            <person name="Myrie A."/>
        </authorList>
    </citation>
    <scope>NUCLEOTIDE SEQUENCE [LARGE SCALE GENOMIC DNA]</scope>
    <source>
        <strain evidence="12">JA-Hopewell-2020-01-JO</strain>
        <tissue evidence="12">Whole body</tissue>
    </source>
</reference>
<accession>A0ABD1E8G5</accession>
<evidence type="ECO:0000256" key="2">
    <source>
        <dbReference type="ARBA" id="ARBA00022723"/>
    </source>
</evidence>
<name>A0ABD1E8G5_HYPHA</name>
<dbReference type="InterPro" id="IPR052452">
    <property type="entry name" value="Ankyrin-MYND_dom_contain_2"/>
</dbReference>
<proteinExistence type="predicted"/>
<dbReference type="EMBL" id="JBDJPC010000009">
    <property type="protein sequence ID" value="KAL1490959.1"/>
    <property type="molecule type" value="Genomic_DNA"/>
</dbReference>
<comment type="caution">
    <text evidence="12">The sequence shown here is derived from an EMBL/GenBank/DDBJ whole genome shotgun (WGS) entry which is preliminary data.</text>
</comment>
<sequence>MLETNEDPTIAGEKKVFEAINNNDSVLLKVLLTENPQYVNILDENRMTPLQHAAYKGNKELVRTLLDQGADVKLCEHPHNYTSLHFGALSGNTDVCLLLLEAGAKSTELNTVGRTPSQMAAFVGHHNCVSIINNFIARKDVEHYTRPHGSDNTPPLPPFLLESFHKFIMQINVHPVKVVMNLHNFMGLQEHLKEIKKVLELMCEKEMHNGSDTNEVMSFKFHYLAYVVGEVDKVKQRQGQIDITETFAKKLLKPGKDDSLEFMDAFLKECIREFPYRDSTLFRQIVTTLSREDAPSALFVIDSLINGQKGFLDNVPHCNSCGEEKPAKKCSKCKVVQYCDRNCQRLHWTWHKKVCAKLCQETADADSVRAAKEVDIKELQNLLVNN</sequence>
<keyword evidence="4 10" id="KW-0863">Zinc-finger</keyword>
<keyword evidence="5" id="KW-0862">Zinc</keyword>
<organism evidence="12 13">
    <name type="scientific">Hypothenemus hampei</name>
    <name type="common">Coffee berry borer</name>
    <dbReference type="NCBI Taxonomy" id="57062"/>
    <lineage>
        <taxon>Eukaryota</taxon>
        <taxon>Metazoa</taxon>
        <taxon>Ecdysozoa</taxon>
        <taxon>Arthropoda</taxon>
        <taxon>Hexapoda</taxon>
        <taxon>Insecta</taxon>
        <taxon>Pterygota</taxon>
        <taxon>Neoptera</taxon>
        <taxon>Endopterygota</taxon>
        <taxon>Coleoptera</taxon>
        <taxon>Polyphaga</taxon>
        <taxon>Cucujiformia</taxon>
        <taxon>Curculionidae</taxon>
        <taxon>Scolytinae</taxon>
        <taxon>Hypothenemus</taxon>
    </lineage>
</organism>
<dbReference type="Gene3D" id="6.10.140.2220">
    <property type="match status" value="1"/>
</dbReference>
<keyword evidence="3" id="KW-0677">Repeat</keyword>
<evidence type="ECO:0000313" key="13">
    <source>
        <dbReference type="Proteomes" id="UP001566132"/>
    </source>
</evidence>